<dbReference type="PANTHER" id="PTHR43434">
    <property type="entry name" value="PHOSPHOGLYCOLATE PHOSPHATASE"/>
    <property type="match status" value="1"/>
</dbReference>
<proteinExistence type="predicted"/>
<feature type="non-terminal residue" evidence="1">
    <location>
        <position position="165"/>
    </location>
</feature>
<evidence type="ECO:0000313" key="1">
    <source>
        <dbReference type="EMBL" id="VAW02281.1"/>
    </source>
</evidence>
<reference evidence="1" key="1">
    <citation type="submission" date="2018-06" db="EMBL/GenBank/DDBJ databases">
        <authorList>
            <person name="Zhirakovskaya E."/>
        </authorList>
    </citation>
    <scope>NUCLEOTIDE SEQUENCE</scope>
</reference>
<dbReference type="InterPro" id="IPR006439">
    <property type="entry name" value="HAD-SF_hydro_IA"/>
</dbReference>
<dbReference type="Gene3D" id="1.10.150.240">
    <property type="entry name" value="Putative phosphatase, domain 2"/>
    <property type="match status" value="1"/>
</dbReference>
<accession>A0A3B0S808</accession>
<dbReference type="InterPro" id="IPR036412">
    <property type="entry name" value="HAD-like_sf"/>
</dbReference>
<dbReference type="InterPro" id="IPR023198">
    <property type="entry name" value="PGP-like_dom2"/>
</dbReference>
<dbReference type="AlphaFoldDB" id="A0A3B0S808"/>
<dbReference type="SUPFAM" id="SSF56784">
    <property type="entry name" value="HAD-like"/>
    <property type="match status" value="1"/>
</dbReference>
<dbReference type="Pfam" id="PF13419">
    <property type="entry name" value="HAD_2"/>
    <property type="match status" value="1"/>
</dbReference>
<keyword evidence="1" id="KW-0378">Hydrolase</keyword>
<dbReference type="GO" id="GO:0008967">
    <property type="term" value="F:phosphoglycolate phosphatase activity"/>
    <property type="evidence" value="ECO:0007669"/>
    <property type="project" value="UniProtKB-EC"/>
</dbReference>
<dbReference type="PANTHER" id="PTHR43434:SF1">
    <property type="entry name" value="PHOSPHOGLYCOLATE PHOSPHATASE"/>
    <property type="match status" value="1"/>
</dbReference>
<dbReference type="GO" id="GO:0005829">
    <property type="term" value="C:cytosol"/>
    <property type="evidence" value="ECO:0007669"/>
    <property type="project" value="TreeGrafter"/>
</dbReference>
<name>A0A3B0S808_9ZZZZ</name>
<dbReference type="Gene3D" id="3.40.50.1000">
    <property type="entry name" value="HAD superfamily/HAD-like"/>
    <property type="match status" value="1"/>
</dbReference>
<dbReference type="EMBL" id="UOEE01000336">
    <property type="protein sequence ID" value="VAW02281.1"/>
    <property type="molecule type" value="Genomic_DNA"/>
</dbReference>
<sequence>MSKAIIFDLDGTLVHSAPDLHAAANVLMGEMSLPALSLAEVSSYIGHGIPNLVKQCFAANGQLCQSVYIERFFEIYAANPASHGQVYAGAKAALQTLKAEGWALGICTNKATNMTELVVKGYGLQSLFGAVICGDSLSQKKPDPAPLLHCAKQLSATNVLYVGDS</sequence>
<organism evidence="1">
    <name type="scientific">hydrothermal vent metagenome</name>
    <dbReference type="NCBI Taxonomy" id="652676"/>
    <lineage>
        <taxon>unclassified sequences</taxon>
        <taxon>metagenomes</taxon>
        <taxon>ecological metagenomes</taxon>
    </lineage>
</organism>
<dbReference type="EC" id="3.1.3.18" evidence="1"/>
<dbReference type="InterPro" id="IPR023214">
    <property type="entry name" value="HAD_sf"/>
</dbReference>
<dbReference type="InterPro" id="IPR050155">
    <property type="entry name" value="HAD-like_hydrolase_sf"/>
</dbReference>
<dbReference type="SFLD" id="SFLDG01129">
    <property type="entry name" value="C1.5:_HAD__Beta-PGM__Phosphata"/>
    <property type="match status" value="1"/>
</dbReference>
<dbReference type="InterPro" id="IPR041492">
    <property type="entry name" value="HAD_2"/>
</dbReference>
<dbReference type="NCBIfam" id="TIGR01549">
    <property type="entry name" value="HAD-SF-IA-v1"/>
    <property type="match status" value="1"/>
</dbReference>
<protein>
    <submittedName>
        <fullName evidence="1">Phosphoglycolate phosphatase</fullName>
        <ecNumber evidence="1">3.1.3.18</ecNumber>
    </submittedName>
</protein>
<gene>
    <name evidence="1" type="ORF">MNBD_ALPHA06-1880</name>
</gene>
<dbReference type="SFLD" id="SFLDS00003">
    <property type="entry name" value="Haloacid_Dehalogenase"/>
    <property type="match status" value="1"/>
</dbReference>
<dbReference type="GO" id="GO:0006281">
    <property type="term" value="P:DNA repair"/>
    <property type="evidence" value="ECO:0007669"/>
    <property type="project" value="TreeGrafter"/>
</dbReference>